<comment type="caution">
    <text evidence="1">The sequence shown here is derived from an EMBL/GenBank/DDBJ whole genome shotgun (WGS) entry which is preliminary data.</text>
</comment>
<keyword evidence="2" id="KW-1185">Reference proteome</keyword>
<proteinExistence type="predicted"/>
<protein>
    <submittedName>
        <fullName evidence="1">Uncharacterized protein</fullName>
    </submittedName>
</protein>
<evidence type="ECO:0000313" key="1">
    <source>
        <dbReference type="EMBL" id="MEN2765732.1"/>
    </source>
</evidence>
<dbReference type="EMBL" id="JBDIML010000001">
    <property type="protein sequence ID" value="MEN2765732.1"/>
    <property type="molecule type" value="Genomic_DNA"/>
</dbReference>
<sequence length="134" mass="16138">MENILKALNTVEEFARKDKRVTSINFNSFNDRIEVLMDSDSFIEFVESLNILPCHVEVEDWNSEEYDKQLIVEEKGILFFCLVDEHEYEAEFRDWVYEEPNIDEVFIMDETPRGVTIEQVRMKEINVNPYRDWM</sequence>
<accession>A0ABU9XFU3</accession>
<evidence type="ECO:0000313" key="2">
    <source>
        <dbReference type="Proteomes" id="UP001444625"/>
    </source>
</evidence>
<gene>
    <name evidence="1" type="ORF">ABC228_00905</name>
</gene>
<name>A0ABU9XFU3_9BACI</name>
<dbReference type="Proteomes" id="UP001444625">
    <property type="component" value="Unassembled WGS sequence"/>
</dbReference>
<organism evidence="1 2">
    <name type="scientific">Ornithinibacillus xuwenensis</name>
    <dbReference type="NCBI Taxonomy" id="3144668"/>
    <lineage>
        <taxon>Bacteria</taxon>
        <taxon>Bacillati</taxon>
        <taxon>Bacillota</taxon>
        <taxon>Bacilli</taxon>
        <taxon>Bacillales</taxon>
        <taxon>Bacillaceae</taxon>
        <taxon>Ornithinibacillus</taxon>
    </lineage>
</organism>
<reference evidence="1 2" key="1">
    <citation type="submission" date="2024-05" db="EMBL/GenBank/DDBJ databases">
        <authorList>
            <person name="Haq I."/>
            <person name="Ullah Z."/>
            <person name="Ahmad R."/>
            <person name="Li M."/>
            <person name="Tong Y."/>
        </authorList>
    </citation>
    <scope>NUCLEOTIDE SEQUENCE [LARGE SCALE GENOMIC DNA]</scope>
    <source>
        <strain evidence="1 2">16A2E</strain>
    </source>
</reference>
<dbReference type="RefSeq" id="WP_345823206.1">
    <property type="nucleotide sequence ID" value="NZ_JBDIML010000001.1"/>
</dbReference>